<dbReference type="InterPro" id="IPR025665">
    <property type="entry name" value="Beta-barrel_OMP_2"/>
</dbReference>
<dbReference type="EMBL" id="CDOE01000077">
    <property type="protein sequence ID" value="CEN40653.1"/>
    <property type="molecule type" value="Genomic_DNA"/>
</dbReference>
<dbReference type="Proteomes" id="UP000243753">
    <property type="component" value="Chromosome"/>
</dbReference>
<evidence type="ECO:0000313" key="5">
    <source>
        <dbReference type="Proteomes" id="UP000243753"/>
    </source>
</evidence>
<dbReference type="EMBL" id="CP022389">
    <property type="protein sequence ID" value="ATA93437.1"/>
    <property type="molecule type" value="Genomic_DNA"/>
</dbReference>
<dbReference type="RefSeq" id="WP_042001789.1">
    <property type="nucleotide sequence ID" value="NZ_CP022382.1"/>
</dbReference>
<evidence type="ECO:0000259" key="1">
    <source>
        <dbReference type="Pfam" id="PF13568"/>
    </source>
</evidence>
<reference evidence="2" key="2">
    <citation type="journal article" date="2017" name="Genome Announc.">
        <title>Twelve Complete Reference Genomes of Clinical Isolates in the Capnocytophaga Genus.</title>
        <authorList>
            <person name="Villarma A."/>
            <person name="Gulvik C.A."/>
            <person name="Rowe L.A."/>
            <person name="Sheth M."/>
            <person name="Juieng P."/>
            <person name="Nicholson A.C."/>
            <person name="Loparev V.N."/>
            <person name="McQuiston J.R."/>
        </authorList>
    </citation>
    <scope>NUCLEOTIDE SEQUENCE</scope>
    <source>
        <strain evidence="2">H3936</strain>
    </source>
</reference>
<protein>
    <submittedName>
        <fullName evidence="2">PorT family protein</fullName>
    </submittedName>
</protein>
<dbReference type="AlphaFoldDB" id="A0A0B7HSZ7"/>
<reference evidence="5" key="3">
    <citation type="submission" date="2017-06" db="EMBL/GenBank/DDBJ databases">
        <title>Capnocytophaga spp. assemblies.</title>
        <authorList>
            <person name="Gulvik C.A."/>
        </authorList>
    </citation>
    <scope>NUCLEOTIDE SEQUENCE [LARGE SCALE GENOMIC DNA]</scope>
    <source>
        <strain evidence="5">H3936</strain>
    </source>
</reference>
<dbReference type="InterPro" id="IPR011250">
    <property type="entry name" value="OMP/PagP_B-barrel"/>
</dbReference>
<gene>
    <name evidence="3" type="ORF">CCAN12_790068</name>
    <name evidence="2" type="ORF">CGC54_03340</name>
</gene>
<reference evidence="3 4" key="1">
    <citation type="submission" date="2015-01" db="EMBL/GenBank/DDBJ databases">
        <authorList>
            <person name="Xiang T."/>
            <person name="Song Y."/>
            <person name="Huang L."/>
            <person name="Wang B."/>
            <person name="Wu P."/>
        </authorList>
    </citation>
    <scope>NUCLEOTIDE SEQUENCE [LARGE SCALE GENOMIC DNA]</scope>
    <source>
        <strain evidence="3 4">Cc12</strain>
    </source>
</reference>
<evidence type="ECO:0000313" key="4">
    <source>
        <dbReference type="Proteomes" id="UP000044026"/>
    </source>
</evidence>
<evidence type="ECO:0000313" key="2">
    <source>
        <dbReference type="EMBL" id="ATA93437.1"/>
    </source>
</evidence>
<proteinExistence type="predicted"/>
<accession>A0A0B7HSZ7</accession>
<feature type="domain" description="Outer membrane protein beta-barrel" evidence="1">
    <location>
        <begin position="18"/>
        <end position="186"/>
    </location>
</feature>
<name>A0A0B7HSZ7_9FLAO</name>
<dbReference type="SUPFAM" id="SSF56925">
    <property type="entry name" value="OMPA-like"/>
    <property type="match status" value="1"/>
</dbReference>
<organism evidence="3 4">
    <name type="scientific">Capnocytophaga canimorsus</name>
    <dbReference type="NCBI Taxonomy" id="28188"/>
    <lineage>
        <taxon>Bacteria</taxon>
        <taxon>Pseudomonadati</taxon>
        <taxon>Bacteroidota</taxon>
        <taxon>Flavobacteriia</taxon>
        <taxon>Flavobacteriales</taxon>
        <taxon>Flavobacteriaceae</taxon>
        <taxon>Capnocytophaga</taxon>
    </lineage>
</organism>
<dbReference type="Pfam" id="PF13568">
    <property type="entry name" value="OMP_b-brl_2"/>
    <property type="match status" value="1"/>
</dbReference>
<sequence length="215" mass="24820">MKNIYLFLMLFLPWLVLAQNDKFTYGVKGGSAFSNLGTDSNGGSPRIKWTYFFGGFAEYRHNEKFAFQAELLYNRIRSNYRPPYDGRRRAYAYNKDIRLQSIVMPLSIKYYEGKSAAFVVGMNMGYIARATAQSDKITNFYGTHDSFGPITTQKQIITNNIKNTYLTAFIGLEHHFSNRIFIEARLHLFGSSISKDDEKRFTPIIDHFIGVGYKF</sequence>
<dbReference type="Proteomes" id="UP000044026">
    <property type="component" value="Unassembled WGS sequence"/>
</dbReference>
<dbReference type="GeneID" id="69580050"/>
<evidence type="ECO:0000313" key="3">
    <source>
        <dbReference type="EMBL" id="CEN40653.1"/>
    </source>
</evidence>